<organism evidence="2 3">
    <name type="scientific">Penicillium rubens (strain ATCC 28089 / DSM 1075 / NRRL 1951 / Wisconsin 54-1255)</name>
    <name type="common">Penicillium chrysogenum</name>
    <dbReference type="NCBI Taxonomy" id="500485"/>
    <lineage>
        <taxon>Eukaryota</taxon>
        <taxon>Fungi</taxon>
        <taxon>Dikarya</taxon>
        <taxon>Ascomycota</taxon>
        <taxon>Pezizomycotina</taxon>
        <taxon>Eurotiomycetes</taxon>
        <taxon>Eurotiomycetidae</taxon>
        <taxon>Eurotiales</taxon>
        <taxon>Aspergillaceae</taxon>
        <taxon>Penicillium</taxon>
        <taxon>Penicillium chrysogenum species complex</taxon>
    </lineage>
</organism>
<feature type="compositionally biased region" description="Basic and acidic residues" evidence="1">
    <location>
        <begin position="9"/>
        <end position="24"/>
    </location>
</feature>
<feature type="region of interest" description="Disordered" evidence="1">
    <location>
        <begin position="1"/>
        <end position="35"/>
    </location>
</feature>
<protein>
    <submittedName>
        <fullName evidence="2">Uncharacterized protein</fullName>
    </submittedName>
</protein>
<proteinExistence type="predicted"/>
<dbReference type="Proteomes" id="UP000000724">
    <property type="component" value="Contig Pc00c18"/>
</dbReference>
<evidence type="ECO:0000313" key="3">
    <source>
        <dbReference type="Proteomes" id="UP000000724"/>
    </source>
</evidence>
<dbReference type="AlphaFoldDB" id="B6HC44"/>
<dbReference type="VEuPathDB" id="FungiDB:PCH_Pc18g00990"/>
<sequence>MSCGRRIIKGKEAEEPKKKGKWEDNVTSQAKGGGSAPGLNLGDNYLGYLQKQGPEVHAICIHLSHAGSPFWNARYHNQSPSRKIILEESKERGKRGDMDRGNPLNLDCGQAKNATDVCIGTLLAMVKLVHNIVSVLRSLCGPPPSKVTLQQNEPILDFVRDGDPSFIYIDSVVKGKQLESSRSNIRSVDRPIWREDLSAQVTDLTDRHRKGQTSRMTGEYYQLPLETPTSSPDCVNTAFRGRIAAFPTRKGPDGP</sequence>
<dbReference type="HOGENOM" id="CLU_1090318_0_0_1"/>
<reference evidence="2 3" key="1">
    <citation type="journal article" date="2008" name="Nat. Biotechnol.">
        <title>Genome sequencing and analysis of the filamentous fungus Penicillium chrysogenum.</title>
        <authorList>
            <person name="van den Berg M.A."/>
            <person name="Albang R."/>
            <person name="Albermann K."/>
            <person name="Badger J.H."/>
            <person name="Daran J.-M."/>
            <person name="Driessen A.J.M."/>
            <person name="Garcia-Estrada C."/>
            <person name="Fedorova N.D."/>
            <person name="Harris D.M."/>
            <person name="Heijne W.H.M."/>
            <person name="Joardar V.S."/>
            <person name="Kiel J.A.K.W."/>
            <person name="Kovalchuk A."/>
            <person name="Martin J.F."/>
            <person name="Nierman W.C."/>
            <person name="Nijland J.G."/>
            <person name="Pronk J.T."/>
            <person name="Roubos J.A."/>
            <person name="van der Klei I.J."/>
            <person name="van Peij N.N.M.E."/>
            <person name="Veenhuis M."/>
            <person name="von Doehren H."/>
            <person name="Wagner C."/>
            <person name="Wortman J.R."/>
            <person name="Bovenberg R.A.L."/>
        </authorList>
    </citation>
    <scope>NUCLEOTIDE SEQUENCE [LARGE SCALE GENOMIC DNA]</scope>
    <source>
        <strain evidence="3">ATCC 28089 / DSM 1075 / NRRL 1951 / Wisconsin 54-1255</strain>
    </source>
</reference>
<evidence type="ECO:0000313" key="2">
    <source>
        <dbReference type="EMBL" id="CAP94323.1"/>
    </source>
</evidence>
<dbReference type="EMBL" id="AM920433">
    <property type="protein sequence ID" value="CAP94323.1"/>
    <property type="molecule type" value="Genomic_DNA"/>
</dbReference>
<keyword evidence="3" id="KW-1185">Reference proteome</keyword>
<accession>B6HC44</accession>
<name>B6HC44_PENRW</name>
<gene>
    <name evidence="2" type="ORF">Pc18g00990</name>
    <name evidence="2" type="ORF">PCH_Pc18g00990</name>
</gene>
<evidence type="ECO:0000256" key="1">
    <source>
        <dbReference type="SAM" id="MobiDB-lite"/>
    </source>
</evidence>